<dbReference type="InterPro" id="IPR013525">
    <property type="entry name" value="ABC2_TM"/>
</dbReference>
<evidence type="ECO:0000256" key="5">
    <source>
        <dbReference type="ARBA" id="ARBA00023136"/>
    </source>
</evidence>
<gene>
    <name evidence="8" type="ORF">P5G51_008250</name>
</gene>
<dbReference type="Pfam" id="PF12698">
    <property type="entry name" value="ABC2_membrane_3"/>
    <property type="match status" value="1"/>
</dbReference>
<dbReference type="EMBL" id="JAROCA020000001">
    <property type="protein sequence ID" value="MDY0405391.1"/>
    <property type="molecule type" value="Genomic_DNA"/>
</dbReference>
<evidence type="ECO:0000256" key="2">
    <source>
        <dbReference type="ARBA" id="ARBA00022475"/>
    </source>
</evidence>
<feature type="transmembrane region" description="Helical" evidence="6">
    <location>
        <begin position="214"/>
        <end position="236"/>
    </location>
</feature>
<dbReference type="Gene3D" id="3.40.1710.10">
    <property type="entry name" value="abc type-2 transporter like domain"/>
    <property type="match status" value="1"/>
</dbReference>
<name>A0ABU5CGI7_9BACI</name>
<feature type="transmembrane region" description="Helical" evidence="6">
    <location>
        <begin position="263"/>
        <end position="284"/>
    </location>
</feature>
<keyword evidence="9" id="KW-1185">Reference proteome</keyword>
<dbReference type="PANTHER" id="PTHR30294:SF29">
    <property type="entry name" value="MULTIDRUG ABC TRANSPORTER PERMEASE YBHS-RELATED"/>
    <property type="match status" value="1"/>
</dbReference>
<proteinExistence type="predicted"/>
<feature type="transmembrane region" description="Helical" evidence="6">
    <location>
        <begin position="383"/>
        <end position="401"/>
    </location>
</feature>
<reference evidence="8 9" key="1">
    <citation type="submission" date="2023-10" db="EMBL/GenBank/DDBJ databases">
        <title>179-bfca-hs.</title>
        <authorList>
            <person name="Miliotis G."/>
            <person name="Sengupta P."/>
            <person name="Hameed A."/>
            <person name="Chuvochina M."/>
            <person name="Mcdonagh F."/>
            <person name="Simpson A.C."/>
            <person name="Singh N.K."/>
            <person name="Rekha P.D."/>
            <person name="Raman K."/>
            <person name="Hugenholtz P."/>
            <person name="Venkateswaran K."/>
        </authorList>
    </citation>
    <scope>NUCLEOTIDE SEQUENCE [LARGE SCALE GENOMIC DNA]</scope>
    <source>
        <strain evidence="8 9">179-BFC-A-HS</strain>
    </source>
</reference>
<comment type="subcellular location">
    <subcellularLocation>
        <location evidence="1">Cell membrane</location>
        <topology evidence="1">Multi-pass membrane protein</topology>
    </subcellularLocation>
</comment>
<feature type="transmembrane region" description="Helical" evidence="6">
    <location>
        <begin position="25"/>
        <end position="47"/>
    </location>
</feature>
<dbReference type="Proteomes" id="UP001228376">
    <property type="component" value="Unassembled WGS sequence"/>
</dbReference>
<comment type="caution">
    <text evidence="8">The sequence shown here is derived from an EMBL/GenBank/DDBJ whole genome shotgun (WGS) entry which is preliminary data.</text>
</comment>
<feature type="transmembrane region" description="Helical" evidence="6">
    <location>
        <begin position="326"/>
        <end position="350"/>
    </location>
</feature>
<keyword evidence="4 6" id="KW-1133">Transmembrane helix</keyword>
<protein>
    <submittedName>
        <fullName evidence="8">ABC transporter permease</fullName>
    </submittedName>
</protein>
<dbReference type="PANTHER" id="PTHR30294">
    <property type="entry name" value="MEMBRANE COMPONENT OF ABC TRANSPORTER YHHJ-RELATED"/>
    <property type="match status" value="1"/>
</dbReference>
<evidence type="ECO:0000256" key="6">
    <source>
        <dbReference type="SAM" id="Phobius"/>
    </source>
</evidence>
<keyword evidence="2" id="KW-1003">Cell membrane</keyword>
<dbReference type="InterPro" id="IPR051449">
    <property type="entry name" value="ABC-2_transporter_component"/>
</dbReference>
<evidence type="ECO:0000256" key="4">
    <source>
        <dbReference type="ARBA" id="ARBA00022989"/>
    </source>
</evidence>
<evidence type="ECO:0000313" key="8">
    <source>
        <dbReference type="EMBL" id="MDY0405391.1"/>
    </source>
</evidence>
<accession>A0ABU5CGI7</accession>
<organism evidence="8 9">
    <name type="scientific">Tigheibacillus jepli</name>
    <dbReference type="NCBI Taxonomy" id="3035914"/>
    <lineage>
        <taxon>Bacteria</taxon>
        <taxon>Bacillati</taxon>
        <taxon>Bacillota</taxon>
        <taxon>Bacilli</taxon>
        <taxon>Bacillales</taxon>
        <taxon>Bacillaceae</taxon>
        <taxon>Tigheibacillus</taxon>
    </lineage>
</organism>
<evidence type="ECO:0000313" key="9">
    <source>
        <dbReference type="Proteomes" id="UP001228376"/>
    </source>
</evidence>
<feature type="domain" description="ABC-2 type transporter transmembrane" evidence="7">
    <location>
        <begin position="25"/>
        <end position="395"/>
    </location>
</feature>
<evidence type="ECO:0000256" key="1">
    <source>
        <dbReference type="ARBA" id="ARBA00004651"/>
    </source>
</evidence>
<feature type="transmembrane region" description="Helical" evidence="6">
    <location>
        <begin position="296"/>
        <end position="314"/>
    </location>
</feature>
<keyword evidence="3 6" id="KW-0812">Transmembrane</keyword>
<sequence>MRFIRHIGLFTVNNFKQVRRKWLSLPLLLLFPILLIFLVVVIAAALFTQDETGSINVGLVDLDQSTETKMIVKLITESSQLGNYLQVDTMEENAAKKLVQKDQLGSYIVLPDGFTENLYQGVPVKIAIIGNPKQPTNSRLIKQLIDSVARHIATSQANILTIDHYAKNMGMSDQNRRALMFDQFKEFLLYVMGKDQVLDEEKIANHATSSPLKYFSIAGWFIVITLWTLLIFHSLYKQSGTKMNQRMYLYGISSIQQHIGRMIVTLCLVLACGMLALYGITHYVDLAIGFVDYRRIFIIALLYSISFLEMLAIIENVIRSEKLVLLTQYIATLLLLAASGAIIPAMYFSLKIQHDLAFVFGNSAFHWLEEIILNQRLYADYSLLAYTAFIGMLLLVASSVWKERMLR</sequence>
<evidence type="ECO:0000256" key="3">
    <source>
        <dbReference type="ARBA" id="ARBA00022692"/>
    </source>
</evidence>
<evidence type="ECO:0000259" key="7">
    <source>
        <dbReference type="Pfam" id="PF12698"/>
    </source>
</evidence>
<dbReference type="RefSeq" id="WP_306065311.1">
    <property type="nucleotide sequence ID" value="NZ_JAROCA020000001.1"/>
</dbReference>
<keyword evidence="5 6" id="KW-0472">Membrane</keyword>